<dbReference type="PANTHER" id="PTHR43689:SF8">
    <property type="entry name" value="ALPHA_BETA-HYDROLASES SUPERFAMILY PROTEIN"/>
    <property type="match status" value="1"/>
</dbReference>
<dbReference type="EMBL" id="JBFBVU010000035">
    <property type="protein sequence ID" value="MEV8468661.1"/>
    <property type="molecule type" value="Genomic_DNA"/>
</dbReference>
<keyword evidence="2" id="KW-0378">Hydrolase</keyword>
<dbReference type="InterPro" id="IPR029058">
    <property type="entry name" value="AB_hydrolase_fold"/>
</dbReference>
<dbReference type="Proteomes" id="UP001553161">
    <property type="component" value="Unassembled WGS sequence"/>
</dbReference>
<dbReference type="InterPro" id="IPR000073">
    <property type="entry name" value="AB_hydrolase_1"/>
</dbReference>
<gene>
    <name evidence="2" type="ORF">AB0T83_17995</name>
</gene>
<evidence type="ECO:0000259" key="1">
    <source>
        <dbReference type="Pfam" id="PF12697"/>
    </source>
</evidence>
<accession>A0ABV3LAR8</accession>
<feature type="domain" description="AB hydrolase-1" evidence="1">
    <location>
        <begin position="9"/>
        <end position="246"/>
    </location>
</feature>
<dbReference type="RefSeq" id="WP_366194622.1">
    <property type="nucleotide sequence ID" value="NZ_JBFBVU010000035.1"/>
</dbReference>
<evidence type="ECO:0000313" key="3">
    <source>
        <dbReference type="Proteomes" id="UP001553161"/>
    </source>
</evidence>
<keyword evidence="3" id="KW-1185">Reference proteome</keyword>
<dbReference type="GO" id="GO:0016787">
    <property type="term" value="F:hydrolase activity"/>
    <property type="evidence" value="ECO:0007669"/>
    <property type="project" value="UniProtKB-KW"/>
</dbReference>
<comment type="caution">
    <text evidence="2">The sequence shown here is derived from an EMBL/GenBank/DDBJ whole genome shotgun (WGS) entry which is preliminary data.</text>
</comment>
<proteinExistence type="predicted"/>
<dbReference type="SUPFAM" id="SSF53474">
    <property type="entry name" value="alpha/beta-Hydrolases"/>
    <property type="match status" value="1"/>
</dbReference>
<dbReference type="Pfam" id="PF12697">
    <property type="entry name" value="Abhydrolase_6"/>
    <property type="match status" value="1"/>
</dbReference>
<name>A0ABV3LAR8_9RHOB</name>
<reference evidence="2 3" key="1">
    <citation type="submission" date="2024-07" db="EMBL/GenBank/DDBJ databases">
        <authorList>
            <person name="Kang M."/>
        </authorList>
    </citation>
    <scope>NUCLEOTIDE SEQUENCE [LARGE SCALE GENOMIC DNA]</scope>
    <source>
        <strain evidence="2 3">DFM31</strain>
    </source>
</reference>
<evidence type="ECO:0000313" key="2">
    <source>
        <dbReference type="EMBL" id="MEV8468661.1"/>
    </source>
</evidence>
<protein>
    <submittedName>
        <fullName evidence="2">Alpha/beta hydrolase</fullName>
    </submittedName>
</protein>
<organism evidence="2 3">
    <name type="scientific">Meridianimarinicoccus marinus</name>
    <dbReference type="NCBI Taxonomy" id="3231483"/>
    <lineage>
        <taxon>Bacteria</taxon>
        <taxon>Pseudomonadati</taxon>
        <taxon>Pseudomonadota</taxon>
        <taxon>Alphaproteobacteria</taxon>
        <taxon>Rhodobacterales</taxon>
        <taxon>Paracoccaceae</taxon>
        <taxon>Meridianimarinicoccus</taxon>
    </lineage>
</organism>
<dbReference type="PANTHER" id="PTHR43689">
    <property type="entry name" value="HYDROLASE"/>
    <property type="match status" value="1"/>
</dbReference>
<sequence length="273" mass="29200">MTAGTGLPVVLLHGSAMTADSWKGLRGYIGDRLDVCTLDIARIRQLADLRAGAVPSLDELTEVAVVELARIGTPVHLVGHDFGAVLALKLASALPGAVGSLTLIEPTAYNAVCPGSQAAWQTRQEVRATVAHMHTSLVEGDGWRAMQCFTDLVHGPGTWSLTSRAHRKELALRAGEALADLMAISADQMGPVDLAGVVCPTLQVTGGKSHRMNKQVARELRFAVPFLRDEIIPDAGHLPHLSDPHIVDPLVYDFLVRANAQWQDTGITLRHAA</sequence>
<dbReference type="Gene3D" id="3.40.50.1820">
    <property type="entry name" value="alpha/beta hydrolase"/>
    <property type="match status" value="1"/>
</dbReference>